<dbReference type="EMBL" id="OW152837">
    <property type="protein sequence ID" value="CAH2058246.1"/>
    <property type="molecule type" value="Genomic_DNA"/>
</dbReference>
<name>A0ABN8IIF2_9NEOP</name>
<protein>
    <submittedName>
        <fullName evidence="1">Uncharacterized protein</fullName>
    </submittedName>
</protein>
<gene>
    <name evidence="1" type="ORF">IPOD504_LOCUS10508</name>
</gene>
<keyword evidence="2" id="KW-1185">Reference proteome</keyword>
<evidence type="ECO:0000313" key="2">
    <source>
        <dbReference type="Proteomes" id="UP000837857"/>
    </source>
</evidence>
<reference evidence="1" key="1">
    <citation type="submission" date="2022-03" db="EMBL/GenBank/DDBJ databases">
        <authorList>
            <person name="Martin H S."/>
        </authorList>
    </citation>
    <scope>NUCLEOTIDE SEQUENCE</scope>
</reference>
<organism evidence="1 2">
    <name type="scientific">Iphiclides podalirius</name>
    <name type="common">scarce swallowtail</name>
    <dbReference type="NCBI Taxonomy" id="110791"/>
    <lineage>
        <taxon>Eukaryota</taxon>
        <taxon>Metazoa</taxon>
        <taxon>Ecdysozoa</taxon>
        <taxon>Arthropoda</taxon>
        <taxon>Hexapoda</taxon>
        <taxon>Insecta</taxon>
        <taxon>Pterygota</taxon>
        <taxon>Neoptera</taxon>
        <taxon>Endopterygota</taxon>
        <taxon>Lepidoptera</taxon>
        <taxon>Glossata</taxon>
        <taxon>Ditrysia</taxon>
        <taxon>Papilionoidea</taxon>
        <taxon>Papilionidae</taxon>
        <taxon>Papilioninae</taxon>
        <taxon>Iphiclides</taxon>
    </lineage>
</organism>
<accession>A0ABN8IIF2</accession>
<dbReference type="Proteomes" id="UP000837857">
    <property type="component" value="Chromosome 25"/>
</dbReference>
<sequence length="136" mass="15764">MYELQDNTIGIGLTNGSVYQTVKRYYCAWNDLDNKSHLLLYGSKAWKFPVQDVKLELSYPVYQKNYTTDVLVAMFDVILRIDSTQSRGYITSGGILQIVDYIKLLRAQSSWKGYVSTYPLDRHHLSTLSSRVKLRR</sequence>
<feature type="non-terminal residue" evidence="1">
    <location>
        <position position="1"/>
    </location>
</feature>
<proteinExistence type="predicted"/>
<evidence type="ECO:0000313" key="1">
    <source>
        <dbReference type="EMBL" id="CAH2058246.1"/>
    </source>
</evidence>